<comment type="caution">
    <text evidence="2">The sequence shown here is derived from an EMBL/GenBank/DDBJ whole genome shotgun (WGS) entry which is preliminary data.</text>
</comment>
<feature type="compositionally biased region" description="Basic and acidic residues" evidence="1">
    <location>
        <begin position="25"/>
        <end position="34"/>
    </location>
</feature>
<organism evidence="2 3">
    <name type="scientific">Ceratitis capitata</name>
    <name type="common">Mediterranean fruit fly</name>
    <name type="synonym">Tephritis capitata</name>
    <dbReference type="NCBI Taxonomy" id="7213"/>
    <lineage>
        <taxon>Eukaryota</taxon>
        <taxon>Metazoa</taxon>
        <taxon>Ecdysozoa</taxon>
        <taxon>Arthropoda</taxon>
        <taxon>Hexapoda</taxon>
        <taxon>Insecta</taxon>
        <taxon>Pterygota</taxon>
        <taxon>Neoptera</taxon>
        <taxon>Endopterygota</taxon>
        <taxon>Diptera</taxon>
        <taxon>Brachycera</taxon>
        <taxon>Muscomorpha</taxon>
        <taxon>Tephritoidea</taxon>
        <taxon>Tephritidae</taxon>
        <taxon>Ceratitis</taxon>
        <taxon>Ceratitis</taxon>
    </lineage>
</organism>
<evidence type="ECO:0000313" key="2">
    <source>
        <dbReference type="EMBL" id="CAD7011314.1"/>
    </source>
</evidence>
<accession>A0A811V8F9</accession>
<keyword evidence="3" id="KW-1185">Reference proteome</keyword>
<dbReference type="EMBL" id="CAJHJT010000056">
    <property type="protein sequence ID" value="CAD7011314.1"/>
    <property type="molecule type" value="Genomic_DNA"/>
</dbReference>
<dbReference type="Proteomes" id="UP000606786">
    <property type="component" value="Unassembled WGS sequence"/>
</dbReference>
<feature type="region of interest" description="Disordered" evidence="1">
    <location>
        <begin position="70"/>
        <end position="101"/>
    </location>
</feature>
<feature type="compositionally biased region" description="Basic residues" evidence="1">
    <location>
        <begin position="81"/>
        <end position="101"/>
    </location>
</feature>
<name>A0A811V8F9_CERCA</name>
<gene>
    <name evidence="2" type="ORF">CCAP1982_LOCUS19419</name>
</gene>
<feature type="compositionally biased region" description="Basic residues" evidence="1">
    <location>
        <begin position="1"/>
        <end position="19"/>
    </location>
</feature>
<dbReference type="AlphaFoldDB" id="A0A811V8F9"/>
<protein>
    <submittedName>
        <fullName evidence="2">(Mediterranean fruit fly) hypothetical protein</fullName>
    </submittedName>
</protein>
<evidence type="ECO:0000256" key="1">
    <source>
        <dbReference type="SAM" id="MobiDB-lite"/>
    </source>
</evidence>
<evidence type="ECO:0000313" key="3">
    <source>
        <dbReference type="Proteomes" id="UP000606786"/>
    </source>
</evidence>
<reference evidence="2" key="1">
    <citation type="submission" date="2020-11" db="EMBL/GenBank/DDBJ databases">
        <authorList>
            <person name="Whitehead M."/>
        </authorList>
    </citation>
    <scope>NUCLEOTIDE SEQUENCE</scope>
    <source>
        <strain evidence="2">EGII</strain>
    </source>
</reference>
<proteinExistence type="predicted"/>
<sequence>MNQKVKKRKQKHKSLRRQHLSSGRNYERKLRDDGECGRLTPLESAAVCRAFWVDIVVNIRERRSTHKYRTHVASTASNLKKEKKKKKKKNNSYHKKLIKYKNKQLYSSKGNVESNI</sequence>
<feature type="region of interest" description="Disordered" evidence="1">
    <location>
        <begin position="1"/>
        <end position="34"/>
    </location>
</feature>